<dbReference type="EMBL" id="JAGEVG010000007">
    <property type="protein sequence ID" value="MBO3098030.1"/>
    <property type="molecule type" value="Genomic_DNA"/>
</dbReference>
<sequence>MKHSSLITSVFIVLLFNCKNSTEKVVEIASESANELFESNKPEEIKIIPISHATMVLAYEDQIVYVDPVGGIEAFSGQEQPDYILITDIHGDHLDPSTLERMALDSTTLIVPQTVKEQLPALKAKEVIVMNNGETLDLDVFSIEAIPMYNLREEALKYHEKGRGNGYVLTWSDQRVYISGDTEDISEMRNLKNIDIAFICMNLPYTMPVESAASAVLDFKPKNVYPYHYRGTDGMSDVDKFRSIVNKSNPDIEIVQLDWYK</sequence>
<evidence type="ECO:0000313" key="1">
    <source>
        <dbReference type="EMBL" id="MBO3098030.1"/>
    </source>
</evidence>
<organism evidence="1 2">
    <name type="scientific">Gelidibacter pelagius</name>
    <dbReference type="NCBI Taxonomy" id="2819985"/>
    <lineage>
        <taxon>Bacteria</taxon>
        <taxon>Pseudomonadati</taxon>
        <taxon>Bacteroidota</taxon>
        <taxon>Flavobacteriia</taxon>
        <taxon>Flavobacteriales</taxon>
        <taxon>Flavobacteriaceae</taxon>
        <taxon>Gelidibacter</taxon>
    </lineage>
</organism>
<keyword evidence="2" id="KW-1185">Reference proteome</keyword>
<dbReference type="SUPFAM" id="SSF56281">
    <property type="entry name" value="Metallo-hydrolase/oxidoreductase"/>
    <property type="match status" value="1"/>
</dbReference>
<dbReference type="Gene3D" id="3.60.15.10">
    <property type="entry name" value="Ribonuclease Z/Hydroxyacylglutathione hydrolase-like"/>
    <property type="match status" value="1"/>
</dbReference>
<dbReference type="RefSeq" id="WP_208233177.1">
    <property type="nucleotide sequence ID" value="NZ_JAGEVG010000007.1"/>
</dbReference>
<protein>
    <submittedName>
        <fullName evidence="1">MBL fold metallo-hydrolase</fullName>
    </submittedName>
</protein>
<dbReference type="InterPro" id="IPR050114">
    <property type="entry name" value="UPF0173_UPF0282_UlaG_hydrolase"/>
</dbReference>
<dbReference type="PANTHER" id="PTHR43546">
    <property type="entry name" value="UPF0173 METAL-DEPENDENT HYDROLASE MJ1163-RELATED"/>
    <property type="match status" value="1"/>
</dbReference>
<dbReference type="InterPro" id="IPR036866">
    <property type="entry name" value="RibonucZ/Hydroxyglut_hydro"/>
</dbReference>
<gene>
    <name evidence="1" type="ORF">J4051_07105</name>
</gene>
<evidence type="ECO:0000313" key="2">
    <source>
        <dbReference type="Proteomes" id="UP000681315"/>
    </source>
</evidence>
<dbReference type="PANTHER" id="PTHR43546:SF3">
    <property type="entry name" value="UPF0173 METAL-DEPENDENT HYDROLASE MJ1163"/>
    <property type="match status" value="1"/>
</dbReference>
<reference evidence="1 2" key="1">
    <citation type="submission" date="2021-03" db="EMBL/GenBank/DDBJ databases">
        <title>Gelidibacter sp. nov., isolated from costal sediment.</title>
        <authorList>
            <person name="Lun K.-Y."/>
        </authorList>
    </citation>
    <scope>NUCLEOTIDE SEQUENCE [LARGE SCALE GENOMIC DNA]</scope>
    <source>
        <strain evidence="1 2">DF109</strain>
    </source>
</reference>
<name>A0ABS3SQQ0_9FLAO</name>
<accession>A0ABS3SQQ0</accession>
<dbReference type="Proteomes" id="UP000681315">
    <property type="component" value="Unassembled WGS sequence"/>
</dbReference>
<proteinExistence type="predicted"/>
<comment type="caution">
    <text evidence="1">The sequence shown here is derived from an EMBL/GenBank/DDBJ whole genome shotgun (WGS) entry which is preliminary data.</text>
</comment>
<dbReference type="Pfam" id="PF13483">
    <property type="entry name" value="Lactamase_B_3"/>
    <property type="match status" value="1"/>
</dbReference>